<keyword evidence="8" id="KW-1185">Reference proteome</keyword>
<feature type="region of interest" description="Disordered" evidence="3">
    <location>
        <begin position="124"/>
        <end position="315"/>
    </location>
</feature>
<feature type="compositionally biased region" description="Basic and acidic residues" evidence="3">
    <location>
        <begin position="225"/>
        <end position="238"/>
    </location>
</feature>
<evidence type="ECO:0000313" key="7">
    <source>
        <dbReference type="Proteomes" id="UP000197138"/>
    </source>
</evidence>
<feature type="compositionally biased region" description="Low complexity" evidence="3">
    <location>
        <begin position="531"/>
        <end position="558"/>
    </location>
</feature>
<reference evidence="6 8" key="3">
    <citation type="submission" date="2017-11" db="EMBL/GenBank/DDBJ databases">
        <title>De-novo sequencing of pomegranate (Punica granatum L.) genome.</title>
        <authorList>
            <person name="Akparov Z."/>
            <person name="Amiraslanov A."/>
            <person name="Hajiyeva S."/>
            <person name="Abbasov M."/>
            <person name="Kaur K."/>
            <person name="Hamwieh A."/>
            <person name="Solovyev V."/>
            <person name="Salamov A."/>
            <person name="Braich B."/>
            <person name="Kosarev P."/>
            <person name="Mahmoud A."/>
            <person name="Hajiyev E."/>
            <person name="Babayeva S."/>
            <person name="Izzatullayeva V."/>
            <person name="Mammadov A."/>
            <person name="Mammadov A."/>
            <person name="Sharifova S."/>
            <person name="Ojaghi J."/>
            <person name="Eynullazada K."/>
            <person name="Bayramov B."/>
            <person name="Abdulazimova A."/>
            <person name="Shahmuradov I."/>
        </authorList>
    </citation>
    <scope>NUCLEOTIDE SEQUENCE [LARGE SCALE GENOMIC DNA]</scope>
    <source>
        <strain evidence="6">AG2017</strain>
        <strain evidence="8">cv. AG2017</strain>
        <tissue evidence="6">Leaf</tissue>
    </source>
</reference>
<dbReference type="Proteomes" id="UP000197138">
    <property type="component" value="Unassembled WGS sequence"/>
</dbReference>
<evidence type="ECO:0000256" key="1">
    <source>
        <dbReference type="ARBA" id="ARBA00023117"/>
    </source>
</evidence>
<evidence type="ECO:0000313" key="5">
    <source>
        <dbReference type="EMBL" id="OWM78351.1"/>
    </source>
</evidence>
<feature type="compositionally biased region" description="Basic and acidic residues" evidence="3">
    <location>
        <begin position="621"/>
        <end position="638"/>
    </location>
</feature>
<feature type="compositionally biased region" description="Basic and acidic residues" evidence="3">
    <location>
        <begin position="478"/>
        <end position="489"/>
    </location>
</feature>
<evidence type="ECO:0000256" key="2">
    <source>
        <dbReference type="PROSITE-ProRule" id="PRU00035"/>
    </source>
</evidence>
<sequence length="704" mass="76703">MTKPPENSGEDEAAATIAAWGTWDELLLACAVQRHGFKAWDSVASEVQSRTSLPLPLTTPHHCQLKYHDLHRRFSADDDENDSAVPWLDELRKVRVAELRQEVQRYDVSILSLQLKVKKLEEEREESLREDQQQPDLPEESKPARSGNDSLAAGGETGASLPEKTAAKSAAGEESDRENRSVNGSNSTGVKSEREKAGREAEPKTNKREEEDGEEPVRAGTGSSEKTDQASEESKPEGMDSYNGSSEPNRERRGEEEESDELRDSVAQSKENSSDVQSSASLTRRKKRKGRRVNEISCGGEVAETDDGSPAADLAGKKSQPLVDFLKMIRAHKHSCFFERRLAVQESDKYQNIIRQHTDIDTIQSKLRKGSYSSTPLSFFRDLLLLFDNALVFYPKSSPESATALELHRLVSAELHKKIKKPTPRSSSTQDAPVRPKPELERSDSLLAKHKSSVPIIVCRKRSSFSAKPSSTAMGQKGEPRSEDKRPASDPKQQQQQPQPNKAGGQEQQNLPKINNTVERSVTGARSLRRSNTNLKSSNASTSTTTTTTKKSPLGSTTDKAETPKTDQKKTEGAAASTKKRSAADFLKRIKRNSPAGKSKNTAGDPKNSQGGGGGGSGNGDQKKKQSGKGDKGEERASRQSGGGSSGAKHTKEDSSPSKRSVGRPPKKGGDSNAVAGKRIRDSGGGKEVAVAAALKRPRKRTRR</sequence>
<feature type="compositionally biased region" description="Basic and acidic residues" evidence="3">
    <location>
        <begin position="434"/>
        <end position="444"/>
    </location>
</feature>
<dbReference type="SUPFAM" id="SSF47370">
    <property type="entry name" value="Bromodomain"/>
    <property type="match status" value="1"/>
</dbReference>
<dbReference type="SMART" id="SM00297">
    <property type="entry name" value="BROMO"/>
    <property type="match status" value="1"/>
</dbReference>
<evidence type="ECO:0000256" key="3">
    <source>
        <dbReference type="SAM" id="MobiDB-lite"/>
    </source>
</evidence>
<dbReference type="EMBL" id="MTKT01002495">
    <property type="protein sequence ID" value="OWM78351.1"/>
    <property type="molecule type" value="Genomic_DNA"/>
</dbReference>
<reference evidence="7" key="1">
    <citation type="journal article" date="2017" name="Plant J.">
        <title>The pomegranate (Punica granatum L.) genome and the genomics of punicalagin biosynthesis.</title>
        <authorList>
            <person name="Qin G."/>
            <person name="Xu C."/>
            <person name="Ming R."/>
            <person name="Tang H."/>
            <person name="Guyot R."/>
            <person name="Kramer E.M."/>
            <person name="Hu Y."/>
            <person name="Yi X."/>
            <person name="Qi Y."/>
            <person name="Xu X."/>
            <person name="Gao Z."/>
            <person name="Pan H."/>
            <person name="Jian J."/>
            <person name="Tian Y."/>
            <person name="Yue Z."/>
            <person name="Xu Y."/>
        </authorList>
    </citation>
    <scope>NUCLEOTIDE SEQUENCE [LARGE SCALE GENOMIC DNA]</scope>
    <source>
        <strain evidence="7">cv. Dabenzi</strain>
    </source>
</reference>
<dbReference type="Pfam" id="PF00439">
    <property type="entry name" value="Bromodomain"/>
    <property type="match status" value="1"/>
</dbReference>
<name>A0A218X1K2_PUNGR</name>
<feature type="compositionally biased region" description="Polar residues" evidence="3">
    <location>
        <begin position="266"/>
        <end position="282"/>
    </location>
</feature>
<evidence type="ECO:0000259" key="4">
    <source>
        <dbReference type="PROSITE" id="PS50014"/>
    </source>
</evidence>
<dbReference type="GeneID" id="116214076"/>
<dbReference type="OrthoDB" id="1742084at2759"/>
<dbReference type="Gene3D" id="1.20.920.10">
    <property type="entry name" value="Bromodomain-like"/>
    <property type="match status" value="1"/>
</dbReference>
<feature type="region of interest" description="Disordered" evidence="3">
    <location>
        <begin position="416"/>
        <end position="447"/>
    </location>
</feature>
<feature type="compositionally biased region" description="Polar residues" evidence="3">
    <location>
        <begin position="464"/>
        <end position="474"/>
    </location>
</feature>
<feature type="compositionally biased region" description="Polar residues" evidence="3">
    <location>
        <begin position="181"/>
        <end position="190"/>
    </location>
</feature>
<evidence type="ECO:0000313" key="6">
    <source>
        <dbReference type="EMBL" id="PKI58884.1"/>
    </source>
</evidence>
<dbReference type="STRING" id="22663.A0A218X1K2"/>
<feature type="compositionally biased region" description="Gly residues" evidence="3">
    <location>
        <begin position="610"/>
        <end position="619"/>
    </location>
</feature>
<dbReference type="PROSITE" id="PS50014">
    <property type="entry name" value="BROMODOMAIN_2"/>
    <property type="match status" value="1"/>
</dbReference>
<dbReference type="AlphaFoldDB" id="A0A218X1K2"/>
<dbReference type="Proteomes" id="UP000233551">
    <property type="component" value="Unassembled WGS sequence"/>
</dbReference>
<dbReference type="InterPro" id="IPR001487">
    <property type="entry name" value="Bromodomain"/>
</dbReference>
<feature type="domain" description="Bromo" evidence="4">
    <location>
        <begin position="330"/>
        <end position="401"/>
    </location>
</feature>
<organism evidence="5 7">
    <name type="scientific">Punica granatum</name>
    <name type="common">Pomegranate</name>
    <dbReference type="NCBI Taxonomy" id="22663"/>
    <lineage>
        <taxon>Eukaryota</taxon>
        <taxon>Viridiplantae</taxon>
        <taxon>Streptophyta</taxon>
        <taxon>Embryophyta</taxon>
        <taxon>Tracheophyta</taxon>
        <taxon>Spermatophyta</taxon>
        <taxon>Magnoliopsida</taxon>
        <taxon>eudicotyledons</taxon>
        <taxon>Gunneridae</taxon>
        <taxon>Pentapetalae</taxon>
        <taxon>rosids</taxon>
        <taxon>malvids</taxon>
        <taxon>Myrtales</taxon>
        <taxon>Lythraceae</taxon>
        <taxon>Punica</taxon>
    </lineage>
</organism>
<keyword evidence="1 2" id="KW-0103">Bromodomain</keyword>
<feature type="compositionally biased region" description="Basic and acidic residues" evidence="3">
    <location>
        <begin position="559"/>
        <end position="572"/>
    </location>
</feature>
<dbReference type="PANTHER" id="PTHR37888:SF11">
    <property type="entry name" value="DNA-BINDING BROMODOMAIN-CONTAINING PROTEIN"/>
    <property type="match status" value="1"/>
</dbReference>
<reference evidence="5" key="2">
    <citation type="submission" date="2017-06" db="EMBL/GenBank/DDBJ databases">
        <title>The pomegranate genome and the genomics of punicalagin biosynthesis.</title>
        <authorList>
            <person name="Xu C."/>
        </authorList>
    </citation>
    <scope>NUCLEOTIDE SEQUENCE [LARGE SCALE GENOMIC DNA]</scope>
    <source>
        <tissue evidence="5">Fresh leaf</tissue>
    </source>
</reference>
<feature type="compositionally biased region" description="Polar residues" evidence="3">
    <location>
        <begin position="506"/>
        <end position="520"/>
    </location>
</feature>
<dbReference type="CDD" id="cd04369">
    <property type="entry name" value="Bromodomain"/>
    <property type="match status" value="1"/>
</dbReference>
<comment type="caution">
    <text evidence="5">The sequence shown here is derived from an EMBL/GenBank/DDBJ whole genome shotgun (WGS) entry which is preliminary data.</text>
</comment>
<dbReference type="InterPro" id="IPR001005">
    <property type="entry name" value="SANT/Myb"/>
</dbReference>
<accession>A0A218X1K2</accession>
<dbReference type="EMBL" id="PGOL01001336">
    <property type="protein sequence ID" value="PKI58884.1"/>
    <property type="molecule type" value="Genomic_DNA"/>
</dbReference>
<feature type="region of interest" description="Disordered" evidence="3">
    <location>
        <begin position="464"/>
        <end position="704"/>
    </location>
</feature>
<evidence type="ECO:0000313" key="8">
    <source>
        <dbReference type="Proteomes" id="UP000233551"/>
    </source>
</evidence>
<dbReference type="InterPro" id="IPR036427">
    <property type="entry name" value="Bromodomain-like_sf"/>
</dbReference>
<proteinExistence type="predicted"/>
<protein>
    <recommendedName>
        <fullName evidence="4">Bromo domain-containing protein</fullName>
    </recommendedName>
</protein>
<feature type="compositionally biased region" description="Basic and acidic residues" evidence="3">
    <location>
        <begin position="191"/>
        <end position="210"/>
    </location>
</feature>
<dbReference type="CDD" id="cd00167">
    <property type="entry name" value="SANT"/>
    <property type="match status" value="1"/>
</dbReference>
<gene>
    <name evidence="5" type="ORF">CDL15_Pgr016075</name>
    <name evidence="6" type="ORF">CRG98_020723</name>
</gene>
<dbReference type="PANTHER" id="PTHR37888">
    <property type="entry name" value="DNA-BINDING BROMODOMAIN-CONTAINING PROTEIN"/>
    <property type="match status" value="1"/>
</dbReference>